<dbReference type="GO" id="GO:0005737">
    <property type="term" value="C:cytoplasm"/>
    <property type="evidence" value="ECO:0007669"/>
    <property type="project" value="UniProtKB-ARBA"/>
</dbReference>
<dbReference type="Pfam" id="PF01070">
    <property type="entry name" value="FMN_dh"/>
    <property type="match status" value="1"/>
</dbReference>
<keyword evidence="7" id="KW-0521">NADP</keyword>
<evidence type="ECO:0000256" key="3">
    <source>
        <dbReference type="ARBA" id="ARBA00022630"/>
    </source>
</evidence>
<evidence type="ECO:0000259" key="11">
    <source>
        <dbReference type="Pfam" id="PF01070"/>
    </source>
</evidence>
<evidence type="ECO:0000256" key="6">
    <source>
        <dbReference type="ARBA" id="ARBA00022842"/>
    </source>
</evidence>
<proteinExistence type="inferred from homology"/>
<keyword evidence="3" id="KW-0285">Flavoprotein</keyword>
<keyword evidence="5" id="KW-0479">Metal-binding</keyword>
<evidence type="ECO:0000313" key="12">
    <source>
        <dbReference type="EMBL" id="ESL05260.1"/>
    </source>
</evidence>
<evidence type="ECO:0000256" key="2">
    <source>
        <dbReference type="ARBA" id="ARBA00022490"/>
    </source>
</evidence>
<dbReference type="GO" id="GO:0010181">
    <property type="term" value="F:FMN binding"/>
    <property type="evidence" value="ECO:0007669"/>
    <property type="project" value="InterPro"/>
</dbReference>
<comment type="subunit">
    <text evidence="10">Homooctamer. Dimer of tetramers.</text>
</comment>
<keyword evidence="8" id="KW-0414">Isoprene biosynthesis</keyword>
<dbReference type="CDD" id="cd02811">
    <property type="entry name" value="IDI-2_FMN"/>
    <property type="match status" value="1"/>
</dbReference>
<dbReference type="HAMAP" id="MF_00354">
    <property type="entry name" value="Idi_2"/>
    <property type="match status" value="1"/>
</dbReference>
<organism evidence="12 13">
    <name type="scientific">Trypanosoma rangeli SC58</name>
    <dbReference type="NCBI Taxonomy" id="429131"/>
    <lineage>
        <taxon>Eukaryota</taxon>
        <taxon>Discoba</taxon>
        <taxon>Euglenozoa</taxon>
        <taxon>Kinetoplastea</taxon>
        <taxon>Metakinetoplastina</taxon>
        <taxon>Trypanosomatida</taxon>
        <taxon>Trypanosomatidae</taxon>
        <taxon>Trypanosoma</taxon>
        <taxon>Herpetosoma</taxon>
    </lineage>
</organism>
<dbReference type="SUPFAM" id="SSF51395">
    <property type="entry name" value="FMN-linked oxidoreductases"/>
    <property type="match status" value="1"/>
</dbReference>
<dbReference type="PANTHER" id="PTHR43665:SF1">
    <property type="entry name" value="ISOPENTENYL-DIPHOSPHATE DELTA-ISOMERASE"/>
    <property type="match status" value="1"/>
</dbReference>
<dbReference type="OrthoDB" id="25826at2759"/>
<reference evidence="12 13" key="1">
    <citation type="submission" date="2013-07" db="EMBL/GenBank/DDBJ databases">
        <authorList>
            <person name="Stoco P.H."/>
            <person name="Wagner G."/>
            <person name="Gerber A."/>
            <person name="Zaha A."/>
            <person name="Thompson C."/>
            <person name="Bartholomeu D.C."/>
            <person name="Luckemeyer D.D."/>
            <person name="Bahia D."/>
            <person name="Loreto E."/>
            <person name="Prestes E.B."/>
            <person name="Lima F.M."/>
            <person name="Rodrigues-Luiz G."/>
            <person name="Vallejo G.A."/>
            <person name="Filho J.F."/>
            <person name="Monteiro K.M."/>
            <person name="Tyler K.M."/>
            <person name="de Almeida L.G."/>
            <person name="Ortiz M.F."/>
            <person name="Siervo M.A."/>
            <person name="de Moraes M.H."/>
            <person name="Cunha O.L."/>
            <person name="Mendonca-Neto R."/>
            <person name="Silva R."/>
            <person name="Teixeira S.M."/>
            <person name="Murta S.M."/>
            <person name="Sincero T.C."/>
            <person name="Mendes T.A."/>
            <person name="Urmenyi T.P."/>
            <person name="Silva V.G."/>
            <person name="da Rocha W.D."/>
            <person name="Andersson B."/>
            <person name="Romanha A.J."/>
            <person name="Steindel M."/>
            <person name="de Vasconcelos A.T."/>
            <person name="Grisard E.C."/>
        </authorList>
    </citation>
    <scope>NUCLEOTIDE SEQUENCE [LARGE SCALE GENOMIC DNA]</scope>
    <source>
        <strain evidence="12 13">SC58</strain>
    </source>
</reference>
<dbReference type="GO" id="GO:0004452">
    <property type="term" value="F:isopentenyl-diphosphate delta-isomerase activity"/>
    <property type="evidence" value="ECO:0007669"/>
    <property type="project" value="InterPro"/>
</dbReference>
<dbReference type="EMBL" id="AUPL01007101">
    <property type="protein sequence ID" value="ESL05260.1"/>
    <property type="molecule type" value="Genomic_DNA"/>
</dbReference>
<evidence type="ECO:0000313" key="13">
    <source>
        <dbReference type="Proteomes" id="UP000031737"/>
    </source>
</evidence>
<keyword evidence="9 12" id="KW-0413">Isomerase</keyword>
<evidence type="ECO:0000256" key="10">
    <source>
        <dbReference type="ARBA" id="ARBA00025810"/>
    </source>
</evidence>
<dbReference type="Gene3D" id="3.20.20.70">
    <property type="entry name" value="Aldolase class I"/>
    <property type="match status" value="1"/>
</dbReference>
<evidence type="ECO:0000256" key="8">
    <source>
        <dbReference type="ARBA" id="ARBA00023229"/>
    </source>
</evidence>
<keyword evidence="6" id="KW-0460">Magnesium</keyword>
<keyword evidence="4" id="KW-0288">FMN</keyword>
<evidence type="ECO:0000256" key="5">
    <source>
        <dbReference type="ARBA" id="ARBA00022723"/>
    </source>
</evidence>
<evidence type="ECO:0000256" key="9">
    <source>
        <dbReference type="ARBA" id="ARBA00023235"/>
    </source>
</evidence>
<keyword evidence="13" id="KW-1185">Reference proteome</keyword>
<comment type="cofactor">
    <cofactor evidence="1">
        <name>FMN</name>
        <dbReference type="ChEBI" id="CHEBI:58210"/>
    </cofactor>
</comment>
<accession>A0A061ITG1</accession>
<gene>
    <name evidence="12" type="ORF">TRSC58_07101</name>
</gene>
<dbReference type="GO" id="GO:0008299">
    <property type="term" value="P:isoprenoid biosynthetic process"/>
    <property type="evidence" value="ECO:0007669"/>
    <property type="project" value="UniProtKB-KW"/>
</dbReference>
<dbReference type="InterPro" id="IPR013785">
    <property type="entry name" value="Aldolase_TIM"/>
</dbReference>
<sequence length="356" mass="39222">MTQGSVVNKEHILRKRKKDHIDICLHKDVEPYRSGKSIWAMYRIPYTALPEIKMSKIDTRCKFMQWTLSFPFIISSMTGGEEHGRIINENLAKACEAEGIAFGLGSMRIVNRYASAIHTFDVKKFCPSVPMFANIGLVQLNYGFGVKEVNHLIQCVSADGLFIHLNHTQEACQPEGDTNFESLLVKLEALLPHITVPVVVKGVGHGIDRKSVIALQKVGVKYIDVSGCGGTSWAWIEGRRQRDVPEEETMGYLFRDVGITTDRALQECASLTRAGNLHLIAGGGIRNGLDIAKSLMMGAECATAAIPFLKAALESPEKVRAIIQKFKKELIVAMFACGVSTIDELRTKTLGVSSSL</sequence>
<dbReference type="Proteomes" id="UP000031737">
    <property type="component" value="Unassembled WGS sequence"/>
</dbReference>
<dbReference type="VEuPathDB" id="TriTrypDB:TRSC58_07101"/>
<dbReference type="PIRSF" id="PIRSF003314">
    <property type="entry name" value="IPP_isomerase"/>
    <property type="match status" value="1"/>
</dbReference>
<evidence type="ECO:0000256" key="4">
    <source>
        <dbReference type="ARBA" id="ARBA00022643"/>
    </source>
</evidence>
<dbReference type="GO" id="GO:0046872">
    <property type="term" value="F:metal ion binding"/>
    <property type="evidence" value="ECO:0007669"/>
    <property type="project" value="UniProtKB-KW"/>
</dbReference>
<dbReference type="InterPro" id="IPR011179">
    <property type="entry name" value="IPdP_isomerase"/>
</dbReference>
<keyword evidence="2" id="KW-0963">Cytoplasm</keyword>
<protein>
    <submittedName>
        <fullName evidence="12">Isopentenyl-diphosphate delta-isomerase</fullName>
    </submittedName>
</protein>
<dbReference type="GO" id="GO:0016491">
    <property type="term" value="F:oxidoreductase activity"/>
    <property type="evidence" value="ECO:0007669"/>
    <property type="project" value="InterPro"/>
</dbReference>
<dbReference type="InterPro" id="IPR000262">
    <property type="entry name" value="FMN-dep_DH"/>
</dbReference>
<feature type="domain" description="FMN-dependent dehydrogenase" evidence="11">
    <location>
        <begin position="186"/>
        <end position="349"/>
    </location>
</feature>
<evidence type="ECO:0000256" key="1">
    <source>
        <dbReference type="ARBA" id="ARBA00001917"/>
    </source>
</evidence>
<dbReference type="AlphaFoldDB" id="A0A061ITG1"/>
<dbReference type="PANTHER" id="PTHR43665">
    <property type="entry name" value="ISOPENTENYL-DIPHOSPHATE DELTA-ISOMERASE"/>
    <property type="match status" value="1"/>
</dbReference>
<dbReference type="NCBIfam" id="TIGR02151">
    <property type="entry name" value="IPP_isom_2"/>
    <property type="match status" value="1"/>
</dbReference>
<comment type="caution">
    <text evidence="12">The sequence shown here is derived from an EMBL/GenBank/DDBJ whole genome shotgun (WGS) entry which is preliminary data.</text>
</comment>
<evidence type="ECO:0000256" key="7">
    <source>
        <dbReference type="ARBA" id="ARBA00022857"/>
    </source>
</evidence>
<name>A0A061ITG1_TRYRA</name>